<accession>A0A0E9XKR5</accession>
<evidence type="ECO:0000313" key="1">
    <source>
        <dbReference type="EMBL" id="JAI02426.1"/>
    </source>
</evidence>
<protein>
    <submittedName>
        <fullName evidence="1">Uncharacterized protein</fullName>
    </submittedName>
</protein>
<name>A0A0E9XKR5_ANGAN</name>
<proteinExistence type="predicted"/>
<reference evidence="1" key="2">
    <citation type="journal article" date="2015" name="Fish Shellfish Immunol.">
        <title>Early steps in the European eel (Anguilla anguilla)-Vibrio vulnificus interaction in the gills: Role of the RtxA13 toxin.</title>
        <authorList>
            <person name="Callol A."/>
            <person name="Pajuelo D."/>
            <person name="Ebbesson L."/>
            <person name="Teles M."/>
            <person name="MacKenzie S."/>
            <person name="Amaro C."/>
        </authorList>
    </citation>
    <scope>NUCLEOTIDE SEQUENCE</scope>
</reference>
<organism evidence="1">
    <name type="scientific">Anguilla anguilla</name>
    <name type="common">European freshwater eel</name>
    <name type="synonym">Muraena anguilla</name>
    <dbReference type="NCBI Taxonomy" id="7936"/>
    <lineage>
        <taxon>Eukaryota</taxon>
        <taxon>Metazoa</taxon>
        <taxon>Chordata</taxon>
        <taxon>Craniata</taxon>
        <taxon>Vertebrata</taxon>
        <taxon>Euteleostomi</taxon>
        <taxon>Actinopterygii</taxon>
        <taxon>Neopterygii</taxon>
        <taxon>Teleostei</taxon>
        <taxon>Anguilliformes</taxon>
        <taxon>Anguillidae</taxon>
        <taxon>Anguilla</taxon>
    </lineage>
</organism>
<dbReference type="AlphaFoldDB" id="A0A0E9XKR5"/>
<sequence length="59" mass="6916">MQNIYKHNRKYFSAVFTRVSHNREGNCIQTHYLIIKYISSGSQPCAPYYTPAWTCIEQG</sequence>
<reference evidence="1" key="1">
    <citation type="submission" date="2014-11" db="EMBL/GenBank/DDBJ databases">
        <authorList>
            <person name="Amaro Gonzalez C."/>
        </authorList>
    </citation>
    <scope>NUCLEOTIDE SEQUENCE</scope>
</reference>
<dbReference type="EMBL" id="GBXM01006152">
    <property type="protein sequence ID" value="JAI02426.1"/>
    <property type="molecule type" value="Transcribed_RNA"/>
</dbReference>